<dbReference type="InterPro" id="IPR013324">
    <property type="entry name" value="RNA_pol_sigma_r3/r4-like"/>
</dbReference>
<accession>A0A1G4V9D8</accession>
<dbReference type="STRING" id="1502745.SAMN02799620_00561"/>
<keyword evidence="2" id="KW-0805">Transcription regulation</keyword>
<dbReference type="InterPro" id="IPR036388">
    <property type="entry name" value="WH-like_DNA-bd_sf"/>
</dbReference>
<evidence type="ECO:0000256" key="5">
    <source>
        <dbReference type="ARBA" id="ARBA00023163"/>
    </source>
</evidence>
<name>A0A1G4V9D8_9MYCO</name>
<reference evidence="8" key="1">
    <citation type="submission" date="2016-10" db="EMBL/GenBank/DDBJ databases">
        <authorList>
            <person name="Varghese N."/>
            <person name="Submissions S."/>
        </authorList>
    </citation>
    <scope>NUCLEOTIDE SEQUENCE [LARGE SCALE GENOMIC DNA]</scope>
    <source>
        <strain evidence="8">UNC267MFSha1.1M11</strain>
    </source>
</reference>
<dbReference type="EMBL" id="FMUB01000001">
    <property type="protein sequence ID" value="SCX03273.1"/>
    <property type="molecule type" value="Genomic_DNA"/>
</dbReference>
<evidence type="ECO:0000313" key="8">
    <source>
        <dbReference type="Proteomes" id="UP000199707"/>
    </source>
</evidence>
<dbReference type="GO" id="GO:0003677">
    <property type="term" value="F:DNA binding"/>
    <property type="evidence" value="ECO:0007669"/>
    <property type="project" value="UniProtKB-KW"/>
</dbReference>
<dbReference type="GO" id="GO:0006352">
    <property type="term" value="P:DNA-templated transcription initiation"/>
    <property type="evidence" value="ECO:0007669"/>
    <property type="project" value="InterPro"/>
</dbReference>
<dbReference type="RefSeq" id="WP_090353602.1">
    <property type="nucleotide sequence ID" value="NZ_FMUB01000001.1"/>
</dbReference>
<evidence type="ECO:0000256" key="4">
    <source>
        <dbReference type="ARBA" id="ARBA00023125"/>
    </source>
</evidence>
<dbReference type="AlphaFoldDB" id="A0A1G4V9D8"/>
<evidence type="ECO:0000256" key="1">
    <source>
        <dbReference type="ARBA" id="ARBA00010641"/>
    </source>
</evidence>
<feature type="domain" description="RNA polymerase sigma factor 70 region 4 type 2" evidence="6">
    <location>
        <begin position="6"/>
        <end position="55"/>
    </location>
</feature>
<protein>
    <submittedName>
        <fullName evidence="7">RNA polymerase sigma factor, sigma-70 family</fullName>
    </submittedName>
</protein>
<comment type="similarity">
    <text evidence="1">Belongs to the sigma-70 factor family. ECF subfamily.</text>
</comment>
<keyword evidence="3" id="KW-0731">Sigma factor</keyword>
<proteinExistence type="inferred from homology"/>
<sequence length="68" mass="7682">MSADRAAILNALKSLQPLHRNLIRRAHYLGSTTEQMAAELGIDEATVKRELHRALWIMHGLLPNRHCA</sequence>
<dbReference type="SUPFAM" id="SSF88659">
    <property type="entry name" value="Sigma3 and sigma4 domains of RNA polymerase sigma factors"/>
    <property type="match status" value="1"/>
</dbReference>
<evidence type="ECO:0000259" key="6">
    <source>
        <dbReference type="Pfam" id="PF08281"/>
    </source>
</evidence>
<evidence type="ECO:0000256" key="3">
    <source>
        <dbReference type="ARBA" id="ARBA00023082"/>
    </source>
</evidence>
<dbReference type="GO" id="GO:0016987">
    <property type="term" value="F:sigma factor activity"/>
    <property type="evidence" value="ECO:0007669"/>
    <property type="project" value="UniProtKB-KW"/>
</dbReference>
<keyword evidence="5" id="KW-0804">Transcription</keyword>
<dbReference type="Pfam" id="PF08281">
    <property type="entry name" value="Sigma70_r4_2"/>
    <property type="match status" value="1"/>
</dbReference>
<gene>
    <name evidence="7" type="ORF">SAMN02799620_00561</name>
</gene>
<organism evidence="7 8">
    <name type="scientific">Mycolicibacterium fluoranthenivorans</name>
    <dbReference type="NCBI Taxonomy" id="258505"/>
    <lineage>
        <taxon>Bacteria</taxon>
        <taxon>Bacillati</taxon>
        <taxon>Actinomycetota</taxon>
        <taxon>Actinomycetes</taxon>
        <taxon>Mycobacteriales</taxon>
        <taxon>Mycobacteriaceae</taxon>
        <taxon>Mycolicibacterium</taxon>
    </lineage>
</organism>
<keyword evidence="4" id="KW-0238">DNA-binding</keyword>
<evidence type="ECO:0000256" key="2">
    <source>
        <dbReference type="ARBA" id="ARBA00023015"/>
    </source>
</evidence>
<dbReference type="Proteomes" id="UP000199707">
    <property type="component" value="Unassembled WGS sequence"/>
</dbReference>
<dbReference type="InterPro" id="IPR013249">
    <property type="entry name" value="RNA_pol_sigma70_r4_t2"/>
</dbReference>
<dbReference type="Gene3D" id="1.10.10.10">
    <property type="entry name" value="Winged helix-like DNA-binding domain superfamily/Winged helix DNA-binding domain"/>
    <property type="match status" value="1"/>
</dbReference>
<evidence type="ECO:0000313" key="7">
    <source>
        <dbReference type="EMBL" id="SCX03273.1"/>
    </source>
</evidence>